<evidence type="ECO:0000313" key="2">
    <source>
        <dbReference type="Proteomes" id="UP001604336"/>
    </source>
</evidence>
<sequence>MADNRDNDQLLAYVVNNLAPIVRPVEVNERDILMGEYMMPPIVENWSNIIYLSYGYDNFQLRPDVMNLFLNNFPFYGRTDTNLHYHISHFDEYCRNFKYHGVNEEALKMRLFPHTLNDKAREWLDSLPPRTSLLRQI</sequence>
<reference evidence="2" key="1">
    <citation type="submission" date="2024-07" db="EMBL/GenBank/DDBJ databases">
        <title>Two chromosome-level genome assemblies of Korean endemic species Abeliophyllum distichum and Forsythia ovata (Oleaceae).</title>
        <authorList>
            <person name="Jang H."/>
        </authorList>
    </citation>
    <scope>NUCLEOTIDE SEQUENCE [LARGE SCALE GENOMIC DNA]</scope>
</reference>
<accession>A0ABD1RT18</accession>
<dbReference type="Proteomes" id="UP001604336">
    <property type="component" value="Unassembled WGS sequence"/>
</dbReference>
<organism evidence="1 2">
    <name type="scientific">Abeliophyllum distichum</name>
    <dbReference type="NCBI Taxonomy" id="126358"/>
    <lineage>
        <taxon>Eukaryota</taxon>
        <taxon>Viridiplantae</taxon>
        <taxon>Streptophyta</taxon>
        <taxon>Embryophyta</taxon>
        <taxon>Tracheophyta</taxon>
        <taxon>Spermatophyta</taxon>
        <taxon>Magnoliopsida</taxon>
        <taxon>eudicotyledons</taxon>
        <taxon>Gunneridae</taxon>
        <taxon>Pentapetalae</taxon>
        <taxon>asterids</taxon>
        <taxon>lamiids</taxon>
        <taxon>Lamiales</taxon>
        <taxon>Oleaceae</taxon>
        <taxon>Forsythieae</taxon>
        <taxon>Abeliophyllum</taxon>
    </lineage>
</organism>
<gene>
    <name evidence="1" type="ORF">Adt_27181</name>
</gene>
<proteinExistence type="predicted"/>
<protein>
    <submittedName>
        <fullName evidence="1">Retrotrans gag domain-containing protein</fullName>
    </submittedName>
</protein>
<comment type="caution">
    <text evidence="1">The sequence shown here is derived from an EMBL/GenBank/DDBJ whole genome shotgun (WGS) entry which is preliminary data.</text>
</comment>
<dbReference type="AlphaFoldDB" id="A0ABD1RT18"/>
<keyword evidence="2" id="KW-1185">Reference proteome</keyword>
<evidence type="ECO:0000313" key="1">
    <source>
        <dbReference type="EMBL" id="KAL2491553.1"/>
    </source>
</evidence>
<dbReference type="EMBL" id="JBFOLK010000008">
    <property type="protein sequence ID" value="KAL2491553.1"/>
    <property type="molecule type" value="Genomic_DNA"/>
</dbReference>
<name>A0ABD1RT18_9LAMI</name>